<accession>A0AAJ5W1R6</accession>
<dbReference type="AlphaFoldDB" id="A0AAJ5W1R6"/>
<evidence type="ECO:0000313" key="3">
    <source>
        <dbReference type="Proteomes" id="UP001213972"/>
    </source>
</evidence>
<evidence type="ECO:0000313" key="2">
    <source>
        <dbReference type="EMBL" id="WEK14274.1"/>
    </source>
</evidence>
<proteinExistence type="predicted"/>
<sequence length="256" mass="26910">MHPWFAASASPRVLAHRGFVPPGSEGVAENTAAAFAAAHAAGAAYVESDCHLTVDGQVVLFHDDDLSRVAGDPRPVSAVTFAELERIMSDRGGLLGLGQALDAFPTLRFNLDVKAAAAADAVGRGVARESSRVLLTSFSDDRRRRALAAARASGGDPATSGGRAVITTLLAAVTSRSPRLVRRALAGVDAVQVPERYGRVRIVTRRLVDAVHGAGAEVHVWTVNDRHDMLRLLDLGVDGLVSDRADLAVEAVASER</sequence>
<protein>
    <submittedName>
        <fullName evidence="2">Glycerophosphodiester phosphodiesterase family protein</fullName>
    </submittedName>
</protein>
<evidence type="ECO:0000259" key="1">
    <source>
        <dbReference type="PROSITE" id="PS51704"/>
    </source>
</evidence>
<reference evidence="2" key="1">
    <citation type="submission" date="2023-03" db="EMBL/GenBank/DDBJ databases">
        <title>Andean soil-derived lignocellulolytic bacterial consortium as a source of novel taxa and putative plastic-active enzymes.</title>
        <authorList>
            <person name="Diaz-Garcia L."/>
            <person name="Chuvochina M."/>
            <person name="Feuerriegel G."/>
            <person name="Bunk B."/>
            <person name="Sproer C."/>
            <person name="Streit W.R."/>
            <person name="Rodriguez L.M."/>
            <person name="Overmann J."/>
            <person name="Jimenez D.J."/>
        </authorList>
    </citation>
    <scope>NUCLEOTIDE SEQUENCE</scope>
    <source>
        <strain evidence="2">MAG 4610</strain>
    </source>
</reference>
<dbReference type="GO" id="GO:0008081">
    <property type="term" value="F:phosphoric diester hydrolase activity"/>
    <property type="evidence" value="ECO:0007669"/>
    <property type="project" value="InterPro"/>
</dbReference>
<name>A0AAJ5W1R6_9MICO</name>
<dbReference type="InterPro" id="IPR030395">
    <property type="entry name" value="GP_PDE_dom"/>
</dbReference>
<dbReference type="InterPro" id="IPR017946">
    <property type="entry name" value="PLC-like_Pdiesterase_TIM-brl"/>
</dbReference>
<dbReference type="Proteomes" id="UP001213972">
    <property type="component" value="Chromosome"/>
</dbReference>
<dbReference type="PANTHER" id="PTHR46211:SF14">
    <property type="entry name" value="GLYCEROPHOSPHODIESTER PHOSPHODIESTERASE"/>
    <property type="match status" value="1"/>
</dbReference>
<dbReference type="GO" id="GO:0006629">
    <property type="term" value="P:lipid metabolic process"/>
    <property type="evidence" value="ECO:0007669"/>
    <property type="project" value="InterPro"/>
</dbReference>
<dbReference type="Gene3D" id="3.20.20.190">
    <property type="entry name" value="Phosphatidylinositol (PI) phosphodiesterase"/>
    <property type="match status" value="1"/>
</dbReference>
<dbReference type="Pfam" id="PF03009">
    <property type="entry name" value="GDPD"/>
    <property type="match status" value="1"/>
</dbReference>
<dbReference type="PROSITE" id="PS51704">
    <property type="entry name" value="GP_PDE"/>
    <property type="match status" value="1"/>
</dbReference>
<feature type="domain" description="GP-PDE" evidence="1">
    <location>
        <begin position="11"/>
        <end position="252"/>
    </location>
</feature>
<organism evidence="2 3">
    <name type="scientific">Candidatus Microbacterium phytovorans</name>
    <dbReference type="NCBI Taxonomy" id="3121374"/>
    <lineage>
        <taxon>Bacteria</taxon>
        <taxon>Bacillati</taxon>
        <taxon>Actinomycetota</taxon>
        <taxon>Actinomycetes</taxon>
        <taxon>Micrococcales</taxon>
        <taxon>Microbacteriaceae</taxon>
        <taxon>Microbacterium</taxon>
    </lineage>
</organism>
<dbReference type="PANTHER" id="PTHR46211">
    <property type="entry name" value="GLYCEROPHOSPHORYL DIESTER PHOSPHODIESTERASE"/>
    <property type="match status" value="1"/>
</dbReference>
<dbReference type="SUPFAM" id="SSF51695">
    <property type="entry name" value="PLC-like phosphodiesterases"/>
    <property type="match status" value="1"/>
</dbReference>
<dbReference type="EMBL" id="CP119321">
    <property type="protein sequence ID" value="WEK14274.1"/>
    <property type="molecule type" value="Genomic_DNA"/>
</dbReference>
<gene>
    <name evidence="2" type="ORF">P0Y48_03420</name>
</gene>